<dbReference type="InterPro" id="IPR025748">
    <property type="entry name" value="PrcB_C_dom"/>
</dbReference>
<dbReference type="OrthoDB" id="1447404at2"/>
<protein>
    <submittedName>
        <fullName evidence="2">Protease complex subunit PrcB family protein</fullName>
    </submittedName>
</protein>
<organism evidence="2 3">
    <name type="scientific">Tenacibaculum aiptasiae</name>
    <dbReference type="NCBI Taxonomy" id="426481"/>
    <lineage>
        <taxon>Bacteria</taxon>
        <taxon>Pseudomonadati</taxon>
        <taxon>Bacteroidota</taxon>
        <taxon>Flavobacteriia</taxon>
        <taxon>Flavobacteriales</taxon>
        <taxon>Flavobacteriaceae</taxon>
        <taxon>Tenacibaculum</taxon>
    </lineage>
</organism>
<dbReference type="GO" id="GO:0008233">
    <property type="term" value="F:peptidase activity"/>
    <property type="evidence" value="ECO:0007669"/>
    <property type="project" value="UniProtKB-KW"/>
</dbReference>
<dbReference type="GO" id="GO:0006508">
    <property type="term" value="P:proteolysis"/>
    <property type="evidence" value="ECO:0007669"/>
    <property type="project" value="UniProtKB-KW"/>
</dbReference>
<gene>
    <name evidence="2" type="ORF">F7018_09060</name>
</gene>
<keyword evidence="2" id="KW-0645">Protease</keyword>
<reference evidence="2 3" key="1">
    <citation type="submission" date="2019-09" db="EMBL/GenBank/DDBJ databases">
        <authorList>
            <person name="Cao W.R."/>
        </authorList>
    </citation>
    <scope>NUCLEOTIDE SEQUENCE [LARGE SCALE GENOMIC DNA]</scope>
    <source>
        <strain evidence="3">a4</strain>
    </source>
</reference>
<accession>A0A7J5AL74</accession>
<name>A0A7J5AL74_9FLAO</name>
<evidence type="ECO:0000313" key="2">
    <source>
        <dbReference type="EMBL" id="KAB1158324.1"/>
    </source>
</evidence>
<dbReference type="RefSeq" id="WP_150899744.1">
    <property type="nucleotide sequence ID" value="NZ_WAAU01000013.1"/>
</dbReference>
<proteinExistence type="predicted"/>
<dbReference type="Pfam" id="PF14343">
    <property type="entry name" value="PrcB_C"/>
    <property type="match status" value="1"/>
</dbReference>
<sequence>MKTMFAIFFSILLASCPNNNKENQETMINSLYKGTLSGDSLGKFEKENLVIKTEKDWKSFLKKAEVVNQMDDLIDFSKSIIVVAIDSQKNTGGFSVEISKIKEEKSKLLVTIESKGPKPTDMVTMVLTQPIHIVKIPKTKKDIVFVTE</sequence>
<comment type="caution">
    <text evidence="2">The sequence shown here is derived from an EMBL/GenBank/DDBJ whole genome shotgun (WGS) entry which is preliminary data.</text>
</comment>
<evidence type="ECO:0000259" key="1">
    <source>
        <dbReference type="Pfam" id="PF14343"/>
    </source>
</evidence>
<dbReference type="EMBL" id="WAAU01000013">
    <property type="protein sequence ID" value="KAB1158324.1"/>
    <property type="molecule type" value="Genomic_DNA"/>
</dbReference>
<feature type="domain" description="PrcB C-terminal" evidence="1">
    <location>
        <begin position="81"/>
        <end position="137"/>
    </location>
</feature>
<dbReference type="AlphaFoldDB" id="A0A7J5AL74"/>
<keyword evidence="2" id="KW-0378">Hydrolase</keyword>
<keyword evidence="3" id="KW-1185">Reference proteome</keyword>
<dbReference type="Proteomes" id="UP000467305">
    <property type="component" value="Unassembled WGS sequence"/>
</dbReference>
<dbReference type="PROSITE" id="PS51257">
    <property type="entry name" value="PROKAR_LIPOPROTEIN"/>
    <property type="match status" value="1"/>
</dbReference>
<evidence type="ECO:0000313" key="3">
    <source>
        <dbReference type="Proteomes" id="UP000467305"/>
    </source>
</evidence>